<feature type="compositionally biased region" description="Low complexity" evidence="1">
    <location>
        <begin position="184"/>
        <end position="194"/>
    </location>
</feature>
<dbReference type="Pfam" id="PF13466">
    <property type="entry name" value="STAS_2"/>
    <property type="match status" value="1"/>
</dbReference>
<evidence type="ECO:0000313" key="3">
    <source>
        <dbReference type="EMBL" id="MBK4736432.1"/>
    </source>
</evidence>
<dbReference type="Gene3D" id="3.30.750.24">
    <property type="entry name" value="STAS domain"/>
    <property type="match status" value="1"/>
</dbReference>
<dbReference type="RefSeq" id="WP_200593873.1">
    <property type="nucleotide sequence ID" value="NZ_JAEPBG010000007.1"/>
</dbReference>
<sequence length="424" mass="46074">MALFGLFGKKGNPPAPPDPSDARTQNRGSGSVQRRARGERSFDTEKKIDAIESEMSSEFVPSRTLTGANTIAPGETGAGEAELAPSTDVLLGVEGKAVPAELGLTEAAPALQEAAILFADEQYELAEQMLRIAIDADPENDREAWLMLLDLYQATGRQDDFDRLSIDYATRFETSPPSWRETETAAPPARSATPSVALSGMLDSSIIKSLERLQKLAEQNTSLRLDFARITGVAPVGCGLLLRSLKRLHEHELALSGTEELAARIRAILEVGRRDETEAPWLLLMELLRLQNRQQEFEDTSIDYCITFEVSPPPFVPPKTAATRLATEAQPAGDAFLLPPVIEGRNEILLADITRHAALHDPLVLDCSRLVRIDFTAAGQLLMSLSPLARAGAAIEFTGVSRLVLALFAMIGITEIARISPRKS</sequence>
<dbReference type="AlphaFoldDB" id="A0A934SVC6"/>
<keyword evidence="4" id="KW-1185">Reference proteome</keyword>
<organism evidence="3 4">
    <name type="scientific">Noviherbaspirillum pedocola</name>
    <dbReference type="NCBI Taxonomy" id="2801341"/>
    <lineage>
        <taxon>Bacteria</taxon>
        <taxon>Pseudomonadati</taxon>
        <taxon>Pseudomonadota</taxon>
        <taxon>Betaproteobacteria</taxon>
        <taxon>Burkholderiales</taxon>
        <taxon>Oxalobacteraceae</taxon>
        <taxon>Noviherbaspirillum</taxon>
    </lineage>
</organism>
<dbReference type="PROSITE" id="PS50801">
    <property type="entry name" value="STAS"/>
    <property type="match status" value="1"/>
</dbReference>
<accession>A0A934SVC6</accession>
<feature type="region of interest" description="Disordered" evidence="1">
    <location>
        <begin position="175"/>
        <end position="194"/>
    </location>
</feature>
<reference evidence="3" key="1">
    <citation type="submission" date="2021-01" db="EMBL/GenBank/DDBJ databases">
        <title>Genome sequence of strain Noviherbaspirillum sp. DKR-6.</title>
        <authorList>
            <person name="Chaudhary D.K."/>
        </authorList>
    </citation>
    <scope>NUCLEOTIDE SEQUENCE</scope>
    <source>
        <strain evidence="3">DKR-6</strain>
    </source>
</reference>
<name>A0A934SVC6_9BURK</name>
<evidence type="ECO:0000259" key="2">
    <source>
        <dbReference type="PROSITE" id="PS50801"/>
    </source>
</evidence>
<dbReference type="InterPro" id="IPR002645">
    <property type="entry name" value="STAS_dom"/>
</dbReference>
<proteinExistence type="predicted"/>
<dbReference type="Proteomes" id="UP000622890">
    <property type="component" value="Unassembled WGS sequence"/>
</dbReference>
<evidence type="ECO:0000256" key="1">
    <source>
        <dbReference type="SAM" id="MobiDB-lite"/>
    </source>
</evidence>
<dbReference type="InterPro" id="IPR058548">
    <property type="entry name" value="MlaB-like_STAS"/>
</dbReference>
<feature type="domain" description="STAS" evidence="2">
    <location>
        <begin position="363"/>
        <end position="424"/>
    </location>
</feature>
<dbReference type="InterPro" id="IPR036513">
    <property type="entry name" value="STAS_dom_sf"/>
</dbReference>
<comment type="caution">
    <text evidence="3">The sequence shown here is derived from an EMBL/GenBank/DDBJ whole genome shotgun (WGS) entry which is preliminary data.</text>
</comment>
<evidence type="ECO:0000313" key="4">
    <source>
        <dbReference type="Proteomes" id="UP000622890"/>
    </source>
</evidence>
<gene>
    <name evidence="3" type="ORF">JJB74_17555</name>
</gene>
<protein>
    <submittedName>
        <fullName evidence="3">STAS domain-containing protein</fullName>
    </submittedName>
</protein>
<feature type="compositionally biased region" description="Polar residues" evidence="1">
    <location>
        <begin position="22"/>
        <end position="32"/>
    </location>
</feature>
<feature type="region of interest" description="Disordered" evidence="1">
    <location>
        <begin position="1"/>
        <end position="45"/>
    </location>
</feature>
<dbReference type="EMBL" id="JAEPBG010000007">
    <property type="protein sequence ID" value="MBK4736432.1"/>
    <property type="molecule type" value="Genomic_DNA"/>
</dbReference>
<dbReference type="SUPFAM" id="SSF52091">
    <property type="entry name" value="SpoIIaa-like"/>
    <property type="match status" value="1"/>
</dbReference>
<feature type="compositionally biased region" description="Basic and acidic residues" evidence="1">
    <location>
        <begin position="36"/>
        <end position="45"/>
    </location>
</feature>